<dbReference type="Gene3D" id="3.40.50.150">
    <property type="entry name" value="Vaccinia Virus protein VP39"/>
    <property type="match status" value="1"/>
</dbReference>
<proteinExistence type="predicted"/>
<organism evidence="2">
    <name type="scientific">marine metagenome</name>
    <dbReference type="NCBI Taxonomy" id="408172"/>
    <lineage>
        <taxon>unclassified sequences</taxon>
        <taxon>metagenomes</taxon>
        <taxon>ecological metagenomes</taxon>
    </lineage>
</organism>
<reference evidence="2" key="1">
    <citation type="submission" date="2018-05" db="EMBL/GenBank/DDBJ databases">
        <authorList>
            <person name="Lanie J.A."/>
            <person name="Ng W.-L."/>
            <person name="Kazmierczak K.M."/>
            <person name="Andrzejewski T.M."/>
            <person name="Davidsen T.M."/>
            <person name="Wayne K.J."/>
            <person name="Tettelin H."/>
            <person name="Glass J.I."/>
            <person name="Rusch D."/>
            <person name="Podicherti R."/>
            <person name="Tsui H.-C.T."/>
            <person name="Winkler M.E."/>
        </authorList>
    </citation>
    <scope>NUCLEOTIDE SEQUENCE</scope>
</reference>
<sequence length="94" mass="10962">MLNIQSYPLNSLHQIKCRLLRWLWFIVILVFVSATLGTLVEGSLIYAGEQNAIHRIRQREQMVEKQIRQRGIKDENVLAAMKSVPRHLFVPHSL</sequence>
<evidence type="ECO:0000256" key="1">
    <source>
        <dbReference type="SAM" id="Phobius"/>
    </source>
</evidence>
<name>A0A382VY76_9ZZZZ</name>
<keyword evidence="1" id="KW-0812">Transmembrane</keyword>
<evidence type="ECO:0000313" key="2">
    <source>
        <dbReference type="EMBL" id="SVD50975.1"/>
    </source>
</evidence>
<accession>A0A382VY76</accession>
<keyword evidence="1" id="KW-0472">Membrane</keyword>
<feature type="transmembrane region" description="Helical" evidence="1">
    <location>
        <begin position="22"/>
        <end position="47"/>
    </location>
</feature>
<gene>
    <name evidence="2" type="ORF">METZ01_LOCUS403829</name>
</gene>
<dbReference type="InterPro" id="IPR029063">
    <property type="entry name" value="SAM-dependent_MTases_sf"/>
</dbReference>
<keyword evidence="1" id="KW-1133">Transmembrane helix</keyword>
<feature type="non-terminal residue" evidence="2">
    <location>
        <position position="94"/>
    </location>
</feature>
<dbReference type="EMBL" id="UINC01155238">
    <property type="protein sequence ID" value="SVD50975.1"/>
    <property type="molecule type" value="Genomic_DNA"/>
</dbReference>
<dbReference type="AlphaFoldDB" id="A0A382VY76"/>
<protein>
    <submittedName>
        <fullName evidence="2">Uncharacterized protein</fullName>
    </submittedName>
</protein>